<evidence type="ECO:0008006" key="4">
    <source>
        <dbReference type="Google" id="ProtNLM"/>
    </source>
</evidence>
<feature type="signal peptide" evidence="1">
    <location>
        <begin position="1"/>
        <end position="29"/>
    </location>
</feature>
<evidence type="ECO:0000256" key="1">
    <source>
        <dbReference type="SAM" id="SignalP"/>
    </source>
</evidence>
<reference evidence="2 3" key="1">
    <citation type="submission" date="2020-08" db="EMBL/GenBank/DDBJ databases">
        <title>Genomic Encyclopedia of Type Strains, Phase IV (KMG-IV): sequencing the most valuable type-strain genomes for metagenomic binning, comparative biology and taxonomic classification.</title>
        <authorList>
            <person name="Goeker M."/>
        </authorList>
    </citation>
    <scope>NUCLEOTIDE SEQUENCE [LARGE SCALE GENOMIC DNA]</scope>
    <source>
        <strain evidence="2 3">YIM 65646</strain>
    </source>
</reference>
<dbReference type="Proteomes" id="UP000548476">
    <property type="component" value="Unassembled WGS sequence"/>
</dbReference>
<protein>
    <recommendedName>
        <fullName evidence="4">Secreted protein</fullName>
    </recommendedName>
</protein>
<organism evidence="2 3">
    <name type="scientific">Phytomonospora endophytica</name>
    <dbReference type="NCBI Taxonomy" id="714109"/>
    <lineage>
        <taxon>Bacteria</taxon>
        <taxon>Bacillati</taxon>
        <taxon>Actinomycetota</taxon>
        <taxon>Actinomycetes</taxon>
        <taxon>Micromonosporales</taxon>
        <taxon>Micromonosporaceae</taxon>
        <taxon>Phytomonospora</taxon>
    </lineage>
</organism>
<feature type="chain" id="PRO_5032866547" description="Secreted protein" evidence="1">
    <location>
        <begin position="30"/>
        <end position="131"/>
    </location>
</feature>
<dbReference type="RefSeq" id="WP_184791880.1">
    <property type="nucleotide sequence ID" value="NZ_BONT01000055.1"/>
</dbReference>
<keyword evidence="3" id="KW-1185">Reference proteome</keyword>
<dbReference type="EMBL" id="JACHGT010000019">
    <property type="protein sequence ID" value="MBB6038935.1"/>
    <property type="molecule type" value="Genomic_DNA"/>
</dbReference>
<gene>
    <name evidence="2" type="ORF">HNR73_006824</name>
</gene>
<evidence type="ECO:0000313" key="3">
    <source>
        <dbReference type="Proteomes" id="UP000548476"/>
    </source>
</evidence>
<proteinExistence type="predicted"/>
<keyword evidence="1" id="KW-0732">Signal</keyword>
<dbReference type="AlphaFoldDB" id="A0A841FRR3"/>
<accession>A0A841FRR3</accession>
<comment type="caution">
    <text evidence="2">The sequence shown here is derived from an EMBL/GenBank/DDBJ whole genome shotgun (WGS) entry which is preliminary data.</text>
</comment>
<name>A0A841FRR3_9ACTN</name>
<sequence>MLKRRLAASLITAAATGLAVFGAGGTAQAANDYLIVYGVGSNSAGGQIGHIDDGDSFEVKDLMADGHGVRGTLYNEDFVVLKSSYNGNGNNSTTRFSYDVKGGVRYYMRICLVDGYTDTSPVKCATESIAE</sequence>
<evidence type="ECO:0000313" key="2">
    <source>
        <dbReference type="EMBL" id="MBB6038935.1"/>
    </source>
</evidence>